<dbReference type="Pfam" id="PF18493">
    <property type="entry name" value="DUF5617"/>
    <property type="match status" value="1"/>
</dbReference>
<evidence type="ECO:0000259" key="2">
    <source>
        <dbReference type="Pfam" id="PF18493"/>
    </source>
</evidence>
<dbReference type="AlphaFoldDB" id="A0A0W0WZC5"/>
<dbReference type="EMBL" id="LNYO01000010">
    <property type="protein sequence ID" value="KTD37671.1"/>
    <property type="molecule type" value="Genomic_DNA"/>
</dbReference>
<dbReference type="PATRIC" id="fig|45070.6.peg.640"/>
<dbReference type="SMART" id="SM00248">
    <property type="entry name" value="ANK"/>
    <property type="match status" value="6"/>
</dbReference>
<dbReference type="SUPFAM" id="SSF48403">
    <property type="entry name" value="Ankyrin repeat"/>
    <property type="match status" value="1"/>
</dbReference>
<keyword evidence="1" id="KW-0175">Coiled coil</keyword>
<dbReference type="PANTHER" id="PTHR24121">
    <property type="entry name" value="NO MECHANORECEPTOR POTENTIAL C, ISOFORM D-RELATED"/>
    <property type="match status" value="1"/>
</dbReference>
<accession>A0A0W0WZC5</accession>
<dbReference type="Gene3D" id="1.25.40.20">
    <property type="entry name" value="Ankyrin repeat-containing domain"/>
    <property type="match status" value="2"/>
</dbReference>
<evidence type="ECO:0000313" key="4">
    <source>
        <dbReference type="Proteomes" id="UP000054725"/>
    </source>
</evidence>
<comment type="caution">
    <text evidence="3">The sequence shown here is derived from an EMBL/GenBank/DDBJ whole genome shotgun (WGS) entry which is preliminary data.</text>
</comment>
<gene>
    <name evidence="3" type="ORF">Lnau_0602</name>
</gene>
<dbReference type="InterPro" id="IPR002110">
    <property type="entry name" value="Ankyrin_rpt"/>
</dbReference>
<feature type="coiled-coil region" evidence="1">
    <location>
        <begin position="327"/>
        <end position="354"/>
    </location>
</feature>
<dbReference type="OrthoDB" id="5634947at2"/>
<proteinExistence type="predicted"/>
<dbReference type="InterPro" id="IPR041234">
    <property type="entry name" value="RavJ-like_C"/>
</dbReference>
<dbReference type="Proteomes" id="UP000054725">
    <property type="component" value="Unassembled WGS sequence"/>
</dbReference>
<name>A0A0W0WZC5_9GAMM</name>
<dbReference type="RefSeq" id="WP_058503677.1">
    <property type="nucleotide sequence ID" value="NZ_CAAAIF010000021.1"/>
</dbReference>
<reference evidence="3 4" key="1">
    <citation type="submission" date="2015-11" db="EMBL/GenBank/DDBJ databases">
        <title>Genomic analysis of 38 Legionella species identifies large and diverse effector repertoires.</title>
        <authorList>
            <person name="Burstein D."/>
            <person name="Amaro F."/>
            <person name="Zusman T."/>
            <person name="Lifshitz Z."/>
            <person name="Cohen O."/>
            <person name="Gilbert J.A."/>
            <person name="Pupko T."/>
            <person name="Shuman H.A."/>
            <person name="Segal G."/>
        </authorList>
    </citation>
    <scope>NUCLEOTIDE SEQUENCE [LARGE SCALE GENOMIC DNA]</scope>
    <source>
        <strain evidence="3 4">ATCC 49506</strain>
    </source>
</reference>
<dbReference type="PANTHER" id="PTHR24121:SF23">
    <property type="entry name" value="NO MECHANORECEPTOR POTENTIAL C, ISOFORM H"/>
    <property type="match status" value="1"/>
</dbReference>
<dbReference type="STRING" id="45070.Lnau_0602"/>
<protein>
    <submittedName>
        <fullName evidence="3">Ankyrin</fullName>
    </submittedName>
</protein>
<organism evidence="3 4">
    <name type="scientific">Legionella nautarum</name>
    <dbReference type="NCBI Taxonomy" id="45070"/>
    <lineage>
        <taxon>Bacteria</taxon>
        <taxon>Pseudomonadati</taxon>
        <taxon>Pseudomonadota</taxon>
        <taxon>Gammaproteobacteria</taxon>
        <taxon>Legionellales</taxon>
        <taxon>Legionellaceae</taxon>
        <taxon>Legionella</taxon>
    </lineage>
</organism>
<sequence>MSKRLDSLMRMRNLARFKEVLANECSAELLQQEVSNNGNNILIAAYYYDDPSYFEALLASPYCTPEVLEWATNPGKRTILHEAVEDRNKATEKLDLILNHRNFRREYFLKETSLNETPLQLAIYHNHEEAIKKIFNHRDFDKELLMIHPDYTALHYSVIKKVTRAILDLILNLVDTSFLNLRRNNATALDQAIQHNNPTAADAIIHSKSFNASCLESQNSEGNTCLDLVINRGNKEILETLLKSPYCTVDLIKQQNLRKKAERTRNEDIINLVKKHEGRESYKGIYQETNENNGGELEQATALLEDYSAPSRLLRFHWNRHHVAKVNEILQEIKDKKITNIEELLNRLDGLQETLPNQIGSLSRRIEFIKKEFAFNHIKQNEEESADTNDEGSAHTL</sequence>
<keyword evidence="4" id="KW-1185">Reference proteome</keyword>
<evidence type="ECO:0000256" key="1">
    <source>
        <dbReference type="SAM" id="Coils"/>
    </source>
</evidence>
<feature type="domain" description="RavJ-like C-terminal" evidence="2">
    <location>
        <begin position="281"/>
        <end position="370"/>
    </location>
</feature>
<dbReference type="InterPro" id="IPR036770">
    <property type="entry name" value="Ankyrin_rpt-contain_sf"/>
</dbReference>
<evidence type="ECO:0000313" key="3">
    <source>
        <dbReference type="EMBL" id="KTD37671.1"/>
    </source>
</evidence>